<dbReference type="InterPro" id="IPR018097">
    <property type="entry name" value="EGF_Ca-bd_CS"/>
</dbReference>
<proteinExistence type="predicted"/>
<dbReference type="EnsemblMetazoa" id="XM_017113528.1">
    <property type="protein sequence ID" value="XP_016969017.1"/>
    <property type="gene ID" value="LOC108037077"/>
</dbReference>
<dbReference type="InterPro" id="IPR000436">
    <property type="entry name" value="Sushi_SCR_CCP_dom"/>
</dbReference>
<feature type="disulfide bond" evidence="5">
    <location>
        <begin position="654"/>
        <end position="681"/>
    </location>
</feature>
<keyword evidence="9" id="KW-1185">Reference proteome</keyword>
<keyword evidence="5" id="KW-0768">Sushi</keyword>
<dbReference type="PANTHER" id="PTHR24034:SF140">
    <property type="entry name" value="LATENT-TRANSFORMING GROWTH FACTOR BETA-BINDING PROTEIN 1"/>
    <property type="match status" value="1"/>
</dbReference>
<dbReference type="SUPFAM" id="SSF57196">
    <property type="entry name" value="EGF/Laminin"/>
    <property type="match status" value="3"/>
</dbReference>
<dbReference type="Gene3D" id="2.10.70.10">
    <property type="entry name" value="Complement Module, domain 1"/>
    <property type="match status" value="2"/>
</dbReference>
<dbReference type="SMART" id="SM00179">
    <property type="entry name" value="EGF_CA"/>
    <property type="match status" value="6"/>
</dbReference>
<sequence>MSCSTSVYGHIYIFKVWKAIYYNLQGMWLAKYFFSALICVAISTVTSKTLKDIPEVSLMDDDLAAMLDRTCDWLAPPRINNGKATVALRRNRERLFLVANYVCNDNYETLTSADSTMFCSNYKWLGNRPACIPRFTNGVHYSEFDISSYVDSIHVRIPTPVTKDCEDNNGGCDHICNQSSNKCECNGGYYVNPNDPSSCKDIDECEESNGGCSQLCNNLPGEFVCSCKSGYEIDESDGKTCLDINECKDSALSWDCEGGCENLIGSYRCLPSTEGILVAPNQTLPEDNGVLSGTIVCKPGFELSPDGRECQDINECELEDEDPKTGLITHRYCEHKCENLKGSFRCHCPEGYNLLDDKQSCALDGSPSSPKNNIKKDDVKTPIVETPCGAQENLTKCAYACQNLPNGNYQCQCPEGYKLSEDQHSCLVDQYFCAMGKGLEKCWPGKCLPLKNEIGFTCECPRGFRSEGLSCQDVDECADGSNYCSHDCHNKRGGYRCSCPQGLTQINDFTCVPPCEFRNNGCEQICLADRGGECSCRDGYRLKSDGKSCEVVKRCQHPPNGKVQCSAHPHKLSFKWNCLTTCNPGYVLQGPEHSTCYPSGRWEGAEPKCVAVTPNRVPRSLLCPALKPVRNGVIIPHRCIKRPSKFEDICKLKCNPGFEPIGDSHTACTIPWGWSSSELRCQPSNQRIVESIRIF</sequence>
<dbReference type="InterPro" id="IPR000742">
    <property type="entry name" value="EGF"/>
</dbReference>
<keyword evidence="3 5" id="KW-1015">Disulfide bond</keyword>
<comment type="caution">
    <text evidence="4">Lacks conserved residue(s) required for the propagation of feature annotation.</text>
</comment>
<evidence type="ECO:0000313" key="8">
    <source>
        <dbReference type="EnsemblMetazoa" id="XP_016969017.1"/>
    </source>
</evidence>
<dbReference type="Pfam" id="PF00084">
    <property type="entry name" value="Sushi"/>
    <property type="match status" value="2"/>
</dbReference>
<reference evidence="9" key="1">
    <citation type="journal article" date="2021" name="Elife">
        <title>Highly contiguous assemblies of 101 drosophilid genomes.</title>
        <authorList>
            <person name="Kim B.Y."/>
            <person name="Wang J.R."/>
            <person name="Miller D.E."/>
            <person name="Barmina O."/>
            <person name="Delaney E."/>
            <person name="Thompson A."/>
            <person name="Comeault A.A."/>
            <person name="Peede D."/>
            <person name="D'Agostino E.R."/>
            <person name="Pelaez J."/>
            <person name="Aguilar J.M."/>
            <person name="Haji D."/>
            <person name="Matsunaga T."/>
            <person name="Armstrong E.E."/>
            <person name="Zych M."/>
            <person name="Ogawa Y."/>
            <person name="Stamenkovic-Radak M."/>
            <person name="Jelic M."/>
            <person name="Veselinovic M.S."/>
            <person name="Tanaskovic M."/>
            <person name="Eric P."/>
            <person name="Gao J.J."/>
            <person name="Katoh T.K."/>
            <person name="Toda M.J."/>
            <person name="Watabe H."/>
            <person name="Watada M."/>
            <person name="Davis J.S."/>
            <person name="Moyle L.C."/>
            <person name="Manoli G."/>
            <person name="Bertolini E."/>
            <person name="Kostal V."/>
            <person name="Hawley R.S."/>
            <person name="Takahashi A."/>
            <person name="Jones C.D."/>
            <person name="Price D.K."/>
            <person name="Whiteman N."/>
            <person name="Kopp A."/>
            <person name="Matute D.R."/>
            <person name="Petrov D.A."/>
        </authorList>
    </citation>
    <scope>NUCLEOTIDE SEQUENCE [LARGE SCALE GENOMIC DNA]</scope>
</reference>
<keyword evidence="1 4" id="KW-0245">EGF-like domain</keyword>
<evidence type="ECO:0000256" key="5">
    <source>
        <dbReference type="PROSITE-ProRule" id="PRU00302"/>
    </source>
</evidence>
<dbReference type="Proteomes" id="UP001652680">
    <property type="component" value="Unassembled WGS sequence"/>
</dbReference>
<feature type="disulfide bond" evidence="5">
    <location>
        <begin position="582"/>
        <end position="609"/>
    </location>
</feature>
<dbReference type="Pfam" id="PF07645">
    <property type="entry name" value="EGF_CA"/>
    <property type="match status" value="3"/>
</dbReference>
<accession>A0A6P4DUI3</accession>
<evidence type="ECO:0000256" key="4">
    <source>
        <dbReference type="PROSITE-ProRule" id="PRU00076"/>
    </source>
</evidence>
<evidence type="ECO:0000256" key="2">
    <source>
        <dbReference type="ARBA" id="ARBA00022737"/>
    </source>
</evidence>
<feature type="domain" description="Sushi" evidence="7">
    <location>
        <begin position="553"/>
        <end position="611"/>
    </location>
</feature>
<dbReference type="InterPro" id="IPR050751">
    <property type="entry name" value="ECM_structural_protein"/>
</dbReference>
<dbReference type="PROSITE" id="PS50026">
    <property type="entry name" value="EGF_3"/>
    <property type="match status" value="1"/>
</dbReference>
<protein>
    <submittedName>
        <fullName evidence="10">Fibrillin-2-like isoform X1</fullName>
    </submittedName>
</protein>
<dbReference type="GO" id="GO:0005509">
    <property type="term" value="F:calcium ion binding"/>
    <property type="evidence" value="ECO:0007669"/>
    <property type="project" value="InterPro"/>
</dbReference>
<dbReference type="Pfam" id="PF12662">
    <property type="entry name" value="cEGF"/>
    <property type="match status" value="2"/>
</dbReference>
<evidence type="ECO:0000259" key="6">
    <source>
        <dbReference type="PROSITE" id="PS50026"/>
    </source>
</evidence>
<dbReference type="AlphaFoldDB" id="A0A6P4DUI3"/>
<dbReference type="RefSeq" id="XP_016969017.1">
    <property type="nucleotide sequence ID" value="XM_017113528.1"/>
</dbReference>
<dbReference type="FunFam" id="2.10.25.10:FF:000240">
    <property type="entry name" value="Vitamin K-dependent protein S"/>
    <property type="match status" value="1"/>
</dbReference>
<dbReference type="GeneID" id="108037077"/>
<evidence type="ECO:0000256" key="1">
    <source>
        <dbReference type="ARBA" id="ARBA00022536"/>
    </source>
</evidence>
<feature type="domain" description="EGF-like" evidence="6">
    <location>
        <begin position="473"/>
        <end position="512"/>
    </location>
</feature>
<dbReference type="InterPro" id="IPR009030">
    <property type="entry name" value="Growth_fac_rcpt_cys_sf"/>
</dbReference>
<name>A0A6P4DUI3_DRORH</name>
<dbReference type="SUPFAM" id="SSF57184">
    <property type="entry name" value="Growth factor receptor domain"/>
    <property type="match status" value="2"/>
</dbReference>
<dbReference type="PANTHER" id="PTHR24034">
    <property type="entry name" value="EGF-LIKE DOMAIN-CONTAINING PROTEIN"/>
    <property type="match status" value="1"/>
</dbReference>
<dbReference type="InterPro" id="IPR049883">
    <property type="entry name" value="NOTCH1_EGF-like"/>
</dbReference>
<organism evidence="10">
    <name type="scientific">Drosophila rhopaloa</name>
    <name type="common">Fruit fly</name>
    <dbReference type="NCBI Taxonomy" id="1041015"/>
    <lineage>
        <taxon>Eukaryota</taxon>
        <taxon>Metazoa</taxon>
        <taxon>Ecdysozoa</taxon>
        <taxon>Arthropoda</taxon>
        <taxon>Hexapoda</taxon>
        <taxon>Insecta</taxon>
        <taxon>Pterygota</taxon>
        <taxon>Neoptera</taxon>
        <taxon>Endopterygota</taxon>
        <taxon>Diptera</taxon>
        <taxon>Brachycera</taxon>
        <taxon>Muscomorpha</taxon>
        <taxon>Ephydroidea</taxon>
        <taxon>Drosophilidae</taxon>
        <taxon>Drosophila</taxon>
        <taxon>Sophophora</taxon>
    </lineage>
</organism>
<reference evidence="8" key="3">
    <citation type="submission" date="2025-05" db="UniProtKB">
        <authorList>
            <consortium name="EnsemblMetazoa"/>
        </authorList>
    </citation>
    <scope>IDENTIFICATION</scope>
</reference>
<dbReference type="Gene3D" id="2.10.25.10">
    <property type="entry name" value="Laminin"/>
    <property type="match status" value="8"/>
</dbReference>
<evidence type="ECO:0000259" key="7">
    <source>
        <dbReference type="PROSITE" id="PS50923"/>
    </source>
</evidence>
<dbReference type="PROSITE" id="PS50923">
    <property type="entry name" value="SUSHI"/>
    <property type="match status" value="2"/>
</dbReference>
<dbReference type="PROSITE" id="PS01186">
    <property type="entry name" value="EGF_2"/>
    <property type="match status" value="1"/>
</dbReference>
<evidence type="ECO:0000313" key="10">
    <source>
        <dbReference type="RefSeq" id="XP_016969017.1"/>
    </source>
</evidence>
<dbReference type="PROSITE" id="PS00010">
    <property type="entry name" value="ASX_HYDROXYL"/>
    <property type="match status" value="1"/>
</dbReference>
<dbReference type="PROSITE" id="PS01187">
    <property type="entry name" value="EGF_CA"/>
    <property type="match status" value="2"/>
</dbReference>
<reference evidence="10" key="2">
    <citation type="submission" date="2025-04" db="UniProtKB">
        <authorList>
            <consortium name="RefSeq"/>
        </authorList>
    </citation>
    <scope>IDENTIFICATION</scope>
</reference>
<evidence type="ECO:0000313" key="9">
    <source>
        <dbReference type="Proteomes" id="UP001652680"/>
    </source>
</evidence>
<dbReference type="SMART" id="SM00032">
    <property type="entry name" value="CCP"/>
    <property type="match status" value="3"/>
</dbReference>
<dbReference type="SMART" id="SM00181">
    <property type="entry name" value="EGF"/>
    <property type="match status" value="7"/>
</dbReference>
<feature type="domain" description="Sushi" evidence="7">
    <location>
        <begin position="621"/>
        <end position="683"/>
    </location>
</feature>
<dbReference type="InterPro" id="IPR000152">
    <property type="entry name" value="EGF-type_Asp/Asn_hydroxyl_site"/>
</dbReference>
<keyword evidence="2" id="KW-0677">Repeat</keyword>
<dbReference type="InterPro" id="IPR035976">
    <property type="entry name" value="Sushi/SCR/CCP_sf"/>
</dbReference>
<gene>
    <name evidence="10" type="primary">LOC108037077</name>
    <name evidence="8" type="synonym">108037077</name>
</gene>
<dbReference type="InterPro" id="IPR001881">
    <property type="entry name" value="EGF-like_Ca-bd_dom"/>
</dbReference>
<dbReference type="SUPFAM" id="SSF57535">
    <property type="entry name" value="Complement control module/SCR domain"/>
    <property type="match status" value="3"/>
</dbReference>
<dbReference type="Pfam" id="PF14670">
    <property type="entry name" value="FXa_inhibition"/>
    <property type="match status" value="1"/>
</dbReference>
<evidence type="ECO:0000256" key="3">
    <source>
        <dbReference type="ARBA" id="ARBA00023157"/>
    </source>
</evidence>
<dbReference type="OrthoDB" id="10045365at2759"/>
<dbReference type="InterPro" id="IPR026823">
    <property type="entry name" value="cEGF"/>
</dbReference>
<dbReference type="CDD" id="cd00033">
    <property type="entry name" value="CCP"/>
    <property type="match status" value="2"/>
</dbReference>
<dbReference type="CDD" id="cd00054">
    <property type="entry name" value="EGF_CA"/>
    <property type="match status" value="1"/>
</dbReference>